<feature type="domain" description="Tryptophan synthase beta chain-like PALP" evidence="6">
    <location>
        <begin position="32"/>
        <end position="349"/>
    </location>
</feature>
<accession>V4C2X4</accession>
<dbReference type="PIRSF" id="PIRSF006278">
    <property type="entry name" value="ACCD_DCysDesulf"/>
    <property type="match status" value="1"/>
</dbReference>
<evidence type="ECO:0000256" key="3">
    <source>
        <dbReference type="ARBA" id="ARBA00022898"/>
    </source>
</evidence>
<feature type="modified residue" description="N6-(pyridoxal phosphate)lysine" evidence="5">
    <location>
        <position position="69"/>
    </location>
</feature>
<evidence type="ECO:0000256" key="2">
    <source>
        <dbReference type="ARBA" id="ARBA00008639"/>
    </source>
</evidence>
<dbReference type="KEGG" id="lgi:LOTGIDRAFT_175080"/>
<dbReference type="AlphaFoldDB" id="V4C2X4"/>
<dbReference type="NCBIfam" id="TIGR01275">
    <property type="entry name" value="ACC_deam_rel"/>
    <property type="match status" value="1"/>
</dbReference>
<dbReference type="Proteomes" id="UP000030746">
    <property type="component" value="Unassembled WGS sequence"/>
</dbReference>
<dbReference type="STRING" id="225164.V4C2X4"/>
<dbReference type="InterPro" id="IPR027278">
    <property type="entry name" value="ACCD_DCysDesulf"/>
</dbReference>
<dbReference type="RefSeq" id="XP_009053466.1">
    <property type="nucleotide sequence ID" value="XM_009055218.1"/>
</dbReference>
<dbReference type="HOGENOM" id="CLU_048897_1_0_1"/>
<evidence type="ECO:0000259" key="6">
    <source>
        <dbReference type="Pfam" id="PF00291"/>
    </source>
</evidence>
<dbReference type="InterPro" id="IPR001926">
    <property type="entry name" value="TrpB-like_PALP"/>
</dbReference>
<keyword evidence="8" id="KW-1185">Reference proteome</keyword>
<evidence type="ECO:0000313" key="8">
    <source>
        <dbReference type="Proteomes" id="UP000030746"/>
    </source>
</evidence>
<dbReference type="PANTHER" id="PTHR43780:SF2">
    <property type="entry name" value="1-AMINOCYCLOPROPANE-1-CARBOXYLATE DEAMINASE-RELATED"/>
    <property type="match status" value="1"/>
</dbReference>
<dbReference type="Pfam" id="PF00291">
    <property type="entry name" value="PALP"/>
    <property type="match status" value="1"/>
</dbReference>
<evidence type="ECO:0000256" key="5">
    <source>
        <dbReference type="PIRSR" id="PIRSR006278-2"/>
    </source>
</evidence>
<dbReference type="OrthoDB" id="10266364at2759"/>
<dbReference type="Gene3D" id="3.40.50.1100">
    <property type="match status" value="2"/>
</dbReference>
<comment type="cofactor">
    <cofactor evidence="1">
        <name>pyridoxal 5'-phosphate</name>
        <dbReference type="ChEBI" id="CHEBI:597326"/>
    </cofactor>
</comment>
<proteinExistence type="inferred from homology"/>
<protein>
    <recommendedName>
        <fullName evidence="6">Tryptophan synthase beta chain-like PALP domain-containing protein</fullName>
    </recommendedName>
</protein>
<feature type="active site" description="Nucleophile" evidence="4">
    <location>
        <position position="96"/>
    </location>
</feature>
<reference evidence="7 8" key="1">
    <citation type="journal article" date="2013" name="Nature">
        <title>Insights into bilaterian evolution from three spiralian genomes.</title>
        <authorList>
            <person name="Simakov O."/>
            <person name="Marletaz F."/>
            <person name="Cho S.J."/>
            <person name="Edsinger-Gonzales E."/>
            <person name="Havlak P."/>
            <person name="Hellsten U."/>
            <person name="Kuo D.H."/>
            <person name="Larsson T."/>
            <person name="Lv J."/>
            <person name="Arendt D."/>
            <person name="Savage R."/>
            <person name="Osoegawa K."/>
            <person name="de Jong P."/>
            <person name="Grimwood J."/>
            <person name="Chapman J.A."/>
            <person name="Shapiro H."/>
            <person name="Aerts A."/>
            <person name="Otillar R.P."/>
            <person name="Terry A.Y."/>
            <person name="Boore J.L."/>
            <person name="Grigoriev I.V."/>
            <person name="Lindberg D.R."/>
            <person name="Seaver E.C."/>
            <person name="Weisblat D.A."/>
            <person name="Putnam N.H."/>
            <person name="Rokhsar D.S."/>
        </authorList>
    </citation>
    <scope>NUCLEOTIDE SEQUENCE [LARGE SCALE GENOMIC DNA]</scope>
</reference>
<keyword evidence="3 5" id="KW-0663">Pyridoxal phosphate</keyword>
<gene>
    <name evidence="7" type="ORF">LOTGIDRAFT_175080</name>
</gene>
<dbReference type="InterPro" id="IPR036052">
    <property type="entry name" value="TrpB-like_PALP_sf"/>
</dbReference>
<evidence type="ECO:0000256" key="1">
    <source>
        <dbReference type="ARBA" id="ARBA00001933"/>
    </source>
</evidence>
<dbReference type="CTD" id="20243010"/>
<comment type="similarity">
    <text evidence="2">Belongs to the ACC deaminase/D-cysteine desulfhydrase family.</text>
</comment>
<dbReference type="EMBL" id="KB201607">
    <property type="protein sequence ID" value="ESO95839.1"/>
    <property type="molecule type" value="Genomic_DNA"/>
</dbReference>
<dbReference type="PANTHER" id="PTHR43780">
    <property type="entry name" value="1-AMINOCYCLOPROPANE-1-CARBOXYLATE DEAMINASE-RELATED"/>
    <property type="match status" value="1"/>
</dbReference>
<dbReference type="InterPro" id="IPR005966">
    <property type="entry name" value="D-Cys_desShydrase"/>
</dbReference>
<dbReference type="SUPFAM" id="SSF53686">
    <property type="entry name" value="Tryptophan synthase beta subunit-like PLP-dependent enzymes"/>
    <property type="match status" value="1"/>
</dbReference>
<dbReference type="OMA" id="ERYHAGT"/>
<dbReference type="GeneID" id="20243010"/>
<name>V4C2X4_LOTGI</name>
<sequence>MSTSHVSEILKPYHPAPWMSDLHGIPSHIVELSQKPTPIQPWNLPRVPDGYQISIKRDDMTGSTLSGNKVRKLEFLLADAIHKECQHVITIGGIQSNHCRAVAIAARQLGLTPHLFLRSEEKEEFYNGSEGNLLLDKMVGSNIYFIPKKSTYKKDCLPRMEQLAEHIQSTRGEKSYIIPVGGSNELGIFGYIEVFREMIEQESLEKFDDIVCACGSGTTLSGMAVANYLTGSKLKIHGITVCDSKKYFHDDNNEIFPLIGLKSVQSEDIVNIIDGFKGQGYGLSTEEELGTIDRTYRDLSVDFLTEVGSKTGIMLDPVYTGKAAFGLVQLLEQLPEMFKGRRILFIHTGGIFGLADGRMNVILKSKSENKIKIWNDINKPPFS</sequence>
<organism evidence="7 8">
    <name type="scientific">Lottia gigantea</name>
    <name type="common">Giant owl limpet</name>
    <dbReference type="NCBI Taxonomy" id="225164"/>
    <lineage>
        <taxon>Eukaryota</taxon>
        <taxon>Metazoa</taxon>
        <taxon>Spiralia</taxon>
        <taxon>Lophotrochozoa</taxon>
        <taxon>Mollusca</taxon>
        <taxon>Gastropoda</taxon>
        <taxon>Patellogastropoda</taxon>
        <taxon>Lottioidea</taxon>
        <taxon>Lottiidae</taxon>
        <taxon>Lottia</taxon>
    </lineage>
</organism>
<evidence type="ECO:0000313" key="7">
    <source>
        <dbReference type="EMBL" id="ESO95839.1"/>
    </source>
</evidence>
<dbReference type="GO" id="GO:0019148">
    <property type="term" value="F:D-cysteine desulfhydrase activity"/>
    <property type="evidence" value="ECO:0007669"/>
    <property type="project" value="TreeGrafter"/>
</dbReference>
<evidence type="ECO:0000256" key="4">
    <source>
        <dbReference type="PIRSR" id="PIRSR006278-1"/>
    </source>
</evidence>